<dbReference type="InterPro" id="IPR038989">
    <property type="entry name" value="UbiJ"/>
</dbReference>
<protein>
    <recommendedName>
        <fullName evidence="1">Ubiquinone biosynthesis accessory factor UbiJ</fullName>
    </recommendedName>
</protein>
<organism evidence="4 5">
    <name type="scientific">Nitrosospira multiformis</name>
    <dbReference type="NCBI Taxonomy" id="1231"/>
    <lineage>
        <taxon>Bacteria</taxon>
        <taxon>Pseudomonadati</taxon>
        <taxon>Pseudomonadota</taxon>
        <taxon>Betaproteobacteria</taxon>
        <taxon>Nitrosomonadales</taxon>
        <taxon>Nitrosomonadaceae</taxon>
        <taxon>Nitrosospira</taxon>
    </lineage>
</organism>
<dbReference type="Pfam" id="PF02036">
    <property type="entry name" value="SCP2"/>
    <property type="match status" value="1"/>
</dbReference>
<dbReference type="InterPro" id="IPR003033">
    <property type="entry name" value="SCP2_sterol-bd_dom"/>
</dbReference>
<dbReference type="PANTHER" id="PTHR38693">
    <property type="entry name" value="UBIQUINONE BIOSYNTHESIS PROTEIN UBIJ"/>
    <property type="match status" value="1"/>
</dbReference>
<reference evidence="4 5" key="1">
    <citation type="submission" date="2016-10" db="EMBL/GenBank/DDBJ databases">
        <authorList>
            <person name="de Groot N.N."/>
        </authorList>
    </citation>
    <scope>NUCLEOTIDE SEQUENCE [LARGE SCALE GENOMIC DNA]</scope>
    <source>
        <strain evidence="4 5">Nl18</strain>
    </source>
</reference>
<keyword evidence="4" id="KW-0830">Ubiquinone</keyword>
<name>A0A1H8GBR0_9PROT</name>
<dbReference type="UniPathway" id="UPA00232"/>
<sequence length="193" mass="21446">MLASVAIAPLNHVLRGESWARKRLQPCAGKTARFRVPPFFDLAVIIQPTGEVAAASTVAGNDAILTIMPALLPRLLVRDEAAYREIRISGDSMFGQEILEIGQNLRWDVEQDLSDVMGDILAHRVVRAGESLVHWHNETLHNLSQALTEYLTEEQPVLAKPSDMRTFANEVSGLQDQVSRLELRVESLINKSL</sequence>
<dbReference type="GO" id="GO:0006744">
    <property type="term" value="P:ubiquinone biosynthetic process"/>
    <property type="evidence" value="ECO:0007669"/>
    <property type="project" value="UniProtKB-UniRule"/>
</dbReference>
<feature type="coiled-coil region" evidence="2">
    <location>
        <begin position="164"/>
        <end position="191"/>
    </location>
</feature>
<dbReference type="GO" id="GO:0005737">
    <property type="term" value="C:cytoplasm"/>
    <property type="evidence" value="ECO:0007669"/>
    <property type="project" value="UniProtKB-SubCell"/>
</dbReference>
<feature type="domain" description="SCP2" evidence="3">
    <location>
        <begin position="10"/>
        <end position="98"/>
    </location>
</feature>
<comment type="function">
    <text evidence="1">Required for ubiquinone (coenzyme Q) biosynthesis. Binds hydrophobic ubiquinone biosynthetic intermediates via its SCP2 domain and is essential for the stability of the Ubi complex. May constitute a docking platform where Ubi enzymes assemble and access their SCP2-bound polyprenyl substrates.</text>
</comment>
<gene>
    <name evidence="1" type="primary">ubiJ</name>
    <name evidence="4" type="ORF">SAMN05216404_104162</name>
</gene>
<comment type="subcellular location">
    <subcellularLocation>
        <location evidence="1">Cytoplasm</location>
    </subcellularLocation>
</comment>
<evidence type="ECO:0000313" key="4">
    <source>
        <dbReference type="EMBL" id="SEN41496.1"/>
    </source>
</evidence>
<keyword evidence="1" id="KW-0831">Ubiquinone biosynthesis</keyword>
<evidence type="ECO:0000313" key="5">
    <source>
        <dbReference type="Proteomes" id="UP000183898"/>
    </source>
</evidence>
<dbReference type="RefSeq" id="WP_074745409.1">
    <property type="nucleotide sequence ID" value="NZ_FOCT01000004.1"/>
</dbReference>
<evidence type="ECO:0000259" key="3">
    <source>
        <dbReference type="Pfam" id="PF02036"/>
    </source>
</evidence>
<proteinExistence type="inferred from homology"/>
<dbReference type="PANTHER" id="PTHR38693:SF1">
    <property type="entry name" value="UBIQUINONE BIOSYNTHESIS ACCESSORY FACTOR UBIJ"/>
    <property type="match status" value="1"/>
</dbReference>
<dbReference type="Proteomes" id="UP000183898">
    <property type="component" value="Unassembled WGS sequence"/>
</dbReference>
<dbReference type="EMBL" id="FOCT01000004">
    <property type="protein sequence ID" value="SEN41496.1"/>
    <property type="molecule type" value="Genomic_DNA"/>
</dbReference>
<evidence type="ECO:0000256" key="2">
    <source>
        <dbReference type="SAM" id="Coils"/>
    </source>
</evidence>
<dbReference type="HAMAP" id="MF_02215">
    <property type="entry name" value="UbiJ"/>
    <property type="match status" value="1"/>
</dbReference>
<dbReference type="AlphaFoldDB" id="A0A1H8GBR0"/>
<comment type="similarity">
    <text evidence="1">Belongs to the UbiJ family.</text>
</comment>
<keyword evidence="2" id="KW-0175">Coiled coil</keyword>
<accession>A0A1H8GBR0</accession>
<evidence type="ECO:0000256" key="1">
    <source>
        <dbReference type="HAMAP-Rule" id="MF_02215"/>
    </source>
</evidence>
<keyword evidence="1" id="KW-0963">Cytoplasm</keyword>
<comment type="pathway">
    <text evidence="1">Cofactor biosynthesis; ubiquinone biosynthesis.</text>
</comment>